<evidence type="ECO:0000313" key="3">
    <source>
        <dbReference type="EMBL" id="MFD0931354.1"/>
    </source>
</evidence>
<gene>
    <name evidence="3" type="ORF">ACFQ0R_01965</name>
</gene>
<evidence type="ECO:0000256" key="2">
    <source>
        <dbReference type="SAM" id="SignalP"/>
    </source>
</evidence>
<keyword evidence="4" id="KW-1185">Reference proteome</keyword>
<evidence type="ECO:0000256" key="1">
    <source>
        <dbReference type="SAM" id="MobiDB-lite"/>
    </source>
</evidence>
<keyword evidence="2" id="KW-0732">Signal</keyword>
<reference evidence="4" key="1">
    <citation type="journal article" date="2019" name="Int. J. Syst. Evol. Microbiol.">
        <title>The Global Catalogue of Microorganisms (GCM) 10K type strain sequencing project: providing services to taxonomists for standard genome sequencing and annotation.</title>
        <authorList>
            <consortium name="The Broad Institute Genomics Platform"/>
            <consortium name="The Broad Institute Genome Sequencing Center for Infectious Disease"/>
            <person name="Wu L."/>
            <person name="Ma J."/>
        </authorList>
    </citation>
    <scope>NUCLEOTIDE SEQUENCE [LARGE SCALE GENOMIC DNA]</scope>
    <source>
        <strain evidence="4">CCUG 56752</strain>
    </source>
</reference>
<accession>A0ABW3GMC0</accession>
<dbReference type="Proteomes" id="UP001597049">
    <property type="component" value="Unassembled WGS sequence"/>
</dbReference>
<feature type="region of interest" description="Disordered" evidence="1">
    <location>
        <begin position="163"/>
        <end position="184"/>
    </location>
</feature>
<comment type="caution">
    <text evidence="3">The sequence shown here is derived from an EMBL/GenBank/DDBJ whole genome shotgun (WGS) entry which is preliminary data.</text>
</comment>
<feature type="chain" id="PRO_5045339425" evidence="2">
    <location>
        <begin position="20"/>
        <end position="184"/>
    </location>
</feature>
<name>A0ABW3GMC0_9FLAO</name>
<organism evidence="3 4">
    <name type="scientific">Psychroflexus salinarum</name>
    <dbReference type="NCBI Taxonomy" id="546024"/>
    <lineage>
        <taxon>Bacteria</taxon>
        <taxon>Pseudomonadati</taxon>
        <taxon>Bacteroidota</taxon>
        <taxon>Flavobacteriia</taxon>
        <taxon>Flavobacteriales</taxon>
        <taxon>Flavobacteriaceae</taxon>
        <taxon>Psychroflexus</taxon>
    </lineage>
</organism>
<proteinExistence type="predicted"/>
<sequence>MKTLLFTILCFSLMGVTHSQVWLDNTCPIEKETSSEDYTSAKSNNLLTLVINQEGKLLMNGIEKEGISEIQFKEAVYQFLTNPNKDKTKADSPKQAIVALGSYGEHDAYELILKYVREVYLYAWDTSAEEKYETFYADLGCKQRKKIRNRDFPYNVIELNSEDDTKKPSFSPGVPPFAGDVIDN</sequence>
<protein>
    <submittedName>
        <fullName evidence="3">Uncharacterized protein</fullName>
    </submittedName>
</protein>
<evidence type="ECO:0000313" key="4">
    <source>
        <dbReference type="Proteomes" id="UP001597049"/>
    </source>
</evidence>
<dbReference type="RefSeq" id="WP_379656689.1">
    <property type="nucleotide sequence ID" value="NZ_JBHTIV010000003.1"/>
</dbReference>
<feature type="signal peptide" evidence="2">
    <location>
        <begin position="1"/>
        <end position="19"/>
    </location>
</feature>
<dbReference type="EMBL" id="JBHTIV010000003">
    <property type="protein sequence ID" value="MFD0931354.1"/>
    <property type="molecule type" value="Genomic_DNA"/>
</dbReference>